<feature type="compositionally biased region" description="Basic and acidic residues" evidence="1">
    <location>
        <begin position="67"/>
        <end position="109"/>
    </location>
</feature>
<evidence type="ECO:0000256" key="1">
    <source>
        <dbReference type="SAM" id="MobiDB-lite"/>
    </source>
</evidence>
<evidence type="ECO:0000313" key="4">
    <source>
        <dbReference type="Proteomes" id="UP000271162"/>
    </source>
</evidence>
<accession>A0A0N4Y727</accession>
<proteinExistence type="predicted"/>
<reference evidence="5" key="1">
    <citation type="submission" date="2017-02" db="UniProtKB">
        <authorList>
            <consortium name="WormBaseParasite"/>
        </authorList>
    </citation>
    <scope>IDENTIFICATION</scope>
</reference>
<gene>
    <name evidence="3" type="ORF">NBR_LOCUS11936</name>
</gene>
<keyword evidence="4" id="KW-1185">Reference proteome</keyword>
<feature type="signal peptide" evidence="2">
    <location>
        <begin position="1"/>
        <end position="20"/>
    </location>
</feature>
<dbReference type="Proteomes" id="UP000271162">
    <property type="component" value="Unassembled WGS sequence"/>
</dbReference>
<feature type="region of interest" description="Disordered" evidence="1">
    <location>
        <begin position="35"/>
        <end position="168"/>
    </location>
</feature>
<dbReference type="EMBL" id="UYSL01020633">
    <property type="protein sequence ID" value="VDL75525.1"/>
    <property type="molecule type" value="Genomic_DNA"/>
</dbReference>
<reference evidence="3 4" key="2">
    <citation type="submission" date="2018-11" db="EMBL/GenBank/DDBJ databases">
        <authorList>
            <consortium name="Pathogen Informatics"/>
        </authorList>
    </citation>
    <scope>NUCLEOTIDE SEQUENCE [LARGE SCALE GENOMIC DNA]</scope>
</reference>
<name>A0A0N4Y727_NIPBR</name>
<evidence type="ECO:0000313" key="5">
    <source>
        <dbReference type="WBParaSite" id="NBR_0001193501-mRNA-1"/>
    </source>
</evidence>
<feature type="compositionally biased region" description="Basic and acidic residues" evidence="1">
    <location>
        <begin position="148"/>
        <end position="168"/>
    </location>
</feature>
<protein>
    <submittedName>
        <fullName evidence="3 5">Uncharacterized protein</fullName>
    </submittedName>
</protein>
<feature type="chain" id="PRO_5043125533" evidence="2">
    <location>
        <begin position="21"/>
        <end position="168"/>
    </location>
</feature>
<dbReference type="AlphaFoldDB" id="A0A0N4Y727"/>
<keyword evidence="2" id="KW-0732">Signal</keyword>
<dbReference type="WBParaSite" id="NBR_0001193501-mRNA-1">
    <property type="protein sequence ID" value="NBR_0001193501-mRNA-1"/>
    <property type="gene ID" value="NBR_0001193501"/>
</dbReference>
<organism evidence="5">
    <name type="scientific">Nippostrongylus brasiliensis</name>
    <name type="common">Rat hookworm</name>
    <dbReference type="NCBI Taxonomy" id="27835"/>
    <lineage>
        <taxon>Eukaryota</taxon>
        <taxon>Metazoa</taxon>
        <taxon>Ecdysozoa</taxon>
        <taxon>Nematoda</taxon>
        <taxon>Chromadorea</taxon>
        <taxon>Rhabditida</taxon>
        <taxon>Rhabditina</taxon>
        <taxon>Rhabditomorpha</taxon>
        <taxon>Strongyloidea</taxon>
        <taxon>Heligmosomidae</taxon>
        <taxon>Nippostrongylus</taxon>
    </lineage>
</organism>
<sequence>MSITLLAIIHFTLLFHGTTLLILNLCTKQRGVVEGVRESDEDDLSRQSATGSKSKDVAKVKPTRKKASLDKKAPAEKKASSEKKASTEKKAPVVKKASSEKKASTENKPKPSPKPSPKSSQIKLLTKPQADKGVKKSIMGILKNLSPETRKPPKKEPSKEKASSEKKP</sequence>
<evidence type="ECO:0000313" key="3">
    <source>
        <dbReference type="EMBL" id="VDL75525.1"/>
    </source>
</evidence>
<evidence type="ECO:0000256" key="2">
    <source>
        <dbReference type="SAM" id="SignalP"/>
    </source>
</evidence>